<evidence type="ECO:0000313" key="1">
    <source>
        <dbReference type="EMBL" id="PIA60390.1"/>
    </source>
</evidence>
<reference evidence="1 2" key="1">
    <citation type="submission" date="2017-09" db="EMBL/GenBank/DDBJ databases">
        <title>WGS assembly of Aquilegia coerulea Goldsmith.</title>
        <authorList>
            <person name="Hodges S."/>
            <person name="Kramer E."/>
            <person name="Nordborg M."/>
            <person name="Tomkins J."/>
            <person name="Borevitz J."/>
            <person name="Derieg N."/>
            <person name="Yan J."/>
            <person name="Mihaltcheva S."/>
            <person name="Hayes R.D."/>
            <person name="Rokhsar D."/>
        </authorList>
    </citation>
    <scope>NUCLEOTIDE SEQUENCE [LARGE SCALE GENOMIC DNA]</scope>
    <source>
        <strain evidence="2">cv. Goldsmith</strain>
    </source>
</reference>
<evidence type="ECO:0000313" key="2">
    <source>
        <dbReference type="Proteomes" id="UP000230069"/>
    </source>
</evidence>
<protein>
    <submittedName>
        <fullName evidence="1">Uncharacterized protein</fullName>
    </submittedName>
</protein>
<dbReference type="InParanoid" id="A0A2G5EXE6"/>
<gene>
    <name evidence="1" type="ORF">AQUCO_00300111v1</name>
</gene>
<dbReference type="AlphaFoldDB" id="A0A2G5EXE6"/>
<name>A0A2G5EXE6_AQUCA</name>
<organism evidence="1 2">
    <name type="scientific">Aquilegia coerulea</name>
    <name type="common">Rocky mountain columbine</name>
    <dbReference type="NCBI Taxonomy" id="218851"/>
    <lineage>
        <taxon>Eukaryota</taxon>
        <taxon>Viridiplantae</taxon>
        <taxon>Streptophyta</taxon>
        <taxon>Embryophyta</taxon>
        <taxon>Tracheophyta</taxon>
        <taxon>Spermatophyta</taxon>
        <taxon>Magnoliopsida</taxon>
        <taxon>Ranunculales</taxon>
        <taxon>Ranunculaceae</taxon>
        <taxon>Thalictroideae</taxon>
        <taxon>Aquilegia</taxon>
    </lineage>
</organism>
<dbReference type="EMBL" id="KZ305020">
    <property type="protein sequence ID" value="PIA60390.1"/>
    <property type="molecule type" value="Genomic_DNA"/>
</dbReference>
<keyword evidence="2" id="KW-1185">Reference proteome</keyword>
<dbReference type="Proteomes" id="UP000230069">
    <property type="component" value="Unassembled WGS sequence"/>
</dbReference>
<accession>A0A2G5EXE6</accession>
<sequence length="68" mass="7745">MNHHFGKWENMFLPFGKPDGVGKYTKWVENLTSTSLANDWAFALCCHLITRLNLVNLLGVGIKPWTDP</sequence>
<proteinExistence type="predicted"/>